<sequence>MKSNNTTKGIAVALTLLFMLFGQLVIAQHGSAMQDKTPQERAKFQTAIMKSKLGLDSVQLEQVEAINLKYALKNEPVIKSDDSKFSKFKQLKSSQKEKEAELKKILTAGQFRQYQVFQDEMKAQIKERRKEQ</sequence>
<dbReference type="STRING" id="104663.SAMN04488121_101239"/>
<dbReference type="Proteomes" id="UP000199045">
    <property type="component" value="Unassembled WGS sequence"/>
</dbReference>
<dbReference type="EMBL" id="FNBN01000001">
    <property type="protein sequence ID" value="SDE93709.1"/>
    <property type="molecule type" value="Genomic_DNA"/>
</dbReference>
<accession>A0A1G7H0J8</accession>
<proteinExistence type="predicted"/>
<dbReference type="OrthoDB" id="5569165at2"/>
<evidence type="ECO:0000313" key="1">
    <source>
        <dbReference type="EMBL" id="SDE93709.1"/>
    </source>
</evidence>
<dbReference type="AlphaFoldDB" id="A0A1G7H0J8"/>
<reference evidence="1 2" key="1">
    <citation type="submission" date="2016-10" db="EMBL/GenBank/DDBJ databases">
        <authorList>
            <person name="de Groot N.N."/>
        </authorList>
    </citation>
    <scope>NUCLEOTIDE SEQUENCE [LARGE SCALE GENOMIC DNA]</scope>
    <source>
        <strain evidence="1 2">DSM 527</strain>
    </source>
</reference>
<name>A0A1G7H0J8_CHIFI</name>
<protein>
    <recommendedName>
        <fullName evidence="3">LTXXQ motif family protein</fullName>
    </recommendedName>
</protein>
<gene>
    <name evidence="1" type="ORF">SAMN04488121_101239</name>
</gene>
<evidence type="ECO:0000313" key="2">
    <source>
        <dbReference type="Proteomes" id="UP000199045"/>
    </source>
</evidence>
<evidence type="ECO:0008006" key="3">
    <source>
        <dbReference type="Google" id="ProtNLM"/>
    </source>
</evidence>
<dbReference type="RefSeq" id="WP_089828405.1">
    <property type="nucleotide sequence ID" value="NZ_FNBN01000001.1"/>
</dbReference>
<organism evidence="1 2">
    <name type="scientific">Chitinophaga filiformis</name>
    <name type="common">Myxococcus filiformis</name>
    <name type="synonym">Flexibacter filiformis</name>
    <dbReference type="NCBI Taxonomy" id="104663"/>
    <lineage>
        <taxon>Bacteria</taxon>
        <taxon>Pseudomonadati</taxon>
        <taxon>Bacteroidota</taxon>
        <taxon>Chitinophagia</taxon>
        <taxon>Chitinophagales</taxon>
        <taxon>Chitinophagaceae</taxon>
        <taxon>Chitinophaga</taxon>
    </lineage>
</organism>